<dbReference type="GO" id="GO:0005737">
    <property type="term" value="C:cytoplasm"/>
    <property type="evidence" value="ECO:0007669"/>
    <property type="project" value="TreeGrafter"/>
</dbReference>
<evidence type="ECO:0000313" key="2">
    <source>
        <dbReference type="Proteomes" id="UP000821853"/>
    </source>
</evidence>
<dbReference type="GO" id="GO:0035556">
    <property type="term" value="P:intracellular signal transduction"/>
    <property type="evidence" value="ECO:0007669"/>
    <property type="project" value="TreeGrafter"/>
</dbReference>
<accession>A0A9J6FPF4</accession>
<dbReference type="VEuPathDB" id="VectorBase:HLOH_063911"/>
<comment type="caution">
    <text evidence="1">The sequence shown here is derived from an EMBL/GenBank/DDBJ whole genome shotgun (WGS) entry which is preliminary data.</text>
</comment>
<dbReference type="GO" id="GO:0005634">
    <property type="term" value="C:nucleus"/>
    <property type="evidence" value="ECO:0007669"/>
    <property type="project" value="TreeGrafter"/>
</dbReference>
<organism evidence="1 2">
    <name type="scientific">Haemaphysalis longicornis</name>
    <name type="common">Bush tick</name>
    <dbReference type="NCBI Taxonomy" id="44386"/>
    <lineage>
        <taxon>Eukaryota</taxon>
        <taxon>Metazoa</taxon>
        <taxon>Ecdysozoa</taxon>
        <taxon>Arthropoda</taxon>
        <taxon>Chelicerata</taxon>
        <taxon>Arachnida</taxon>
        <taxon>Acari</taxon>
        <taxon>Parasitiformes</taxon>
        <taxon>Ixodida</taxon>
        <taxon>Ixodoidea</taxon>
        <taxon>Ixodidae</taxon>
        <taxon>Haemaphysalinae</taxon>
        <taxon>Haemaphysalis</taxon>
    </lineage>
</organism>
<keyword evidence="2" id="KW-1185">Reference proteome</keyword>
<sequence length="91" mass="10174">MTKQDLPFENALQLRSVVQQVALTLAAAEVALEFEHRALTMHHVLVKEAEERVDQFRLLSSSVYVNLHGIRASIVDFAASRMCADIGMHTP</sequence>
<dbReference type="EMBL" id="JABSTR010000002">
    <property type="protein sequence ID" value="KAH9363908.1"/>
    <property type="molecule type" value="Genomic_DNA"/>
</dbReference>
<dbReference type="PANTHER" id="PTHR24419">
    <property type="entry name" value="INTERLEUKIN-1 RECEPTOR-ASSOCIATED KINASE"/>
    <property type="match status" value="1"/>
</dbReference>
<gene>
    <name evidence="1" type="ORF">HPB48_011216</name>
</gene>
<dbReference type="GO" id="GO:0000278">
    <property type="term" value="P:mitotic cell cycle"/>
    <property type="evidence" value="ECO:0007669"/>
    <property type="project" value="TreeGrafter"/>
</dbReference>
<reference evidence="1 2" key="1">
    <citation type="journal article" date="2020" name="Cell">
        <title>Large-Scale Comparative Analyses of Tick Genomes Elucidate Their Genetic Diversity and Vector Capacities.</title>
        <authorList>
            <consortium name="Tick Genome and Microbiome Consortium (TIGMIC)"/>
            <person name="Jia N."/>
            <person name="Wang J."/>
            <person name="Shi W."/>
            <person name="Du L."/>
            <person name="Sun Y."/>
            <person name="Zhan W."/>
            <person name="Jiang J.F."/>
            <person name="Wang Q."/>
            <person name="Zhang B."/>
            <person name="Ji P."/>
            <person name="Bell-Sakyi L."/>
            <person name="Cui X.M."/>
            <person name="Yuan T.T."/>
            <person name="Jiang B.G."/>
            <person name="Yang W.F."/>
            <person name="Lam T.T."/>
            <person name="Chang Q.C."/>
            <person name="Ding S.J."/>
            <person name="Wang X.J."/>
            <person name="Zhu J.G."/>
            <person name="Ruan X.D."/>
            <person name="Zhao L."/>
            <person name="Wei J.T."/>
            <person name="Ye R.Z."/>
            <person name="Que T.C."/>
            <person name="Du C.H."/>
            <person name="Zhou Y.H."/>
            <person name="Cheng J.X."/>
            <person name="Dai P.F."/>
            <person name="Guo W.B."/>
            <person name="Han X.H."/>
            <person name="Huang E.J."/>
            <person name="Li L.F."/>
            <person name="Wei W."/>
            <person name="Gao Y.C."/>
            <person name="Liu J.Z."/>
            <person name="Shao H.Z."/>
            <person name="Wang X."/>
            <person name="Wang C.C."/>
            <person name="Yang T.C."/>
            <person name="Huo Q.B."/>
            <person name="Li W."/>
            <person name="Chen H.Y."/>
            <person name="Chen S.E."/>
            <person name="Zhou L.G."/>
            <person name="Ni X.B."/>
            <person name="Tian J.H."/>
            <person name="Sheng Y."/>
            <person name="Liu T."/>
            <person name="Pan Y.S."/>
            <person name="Xia L.Y."/>
            <person name="Li J."/>
            <person name="Zhao F."/>
            <person name="Cao W.C."/>
        </authorList>
    </citation>
    <scope>NUCLEOTIDE SEQUENCE [LARGE SCALE GENOMIC DNA]</scope>
    <source>
        <strain evidence="1">HaeL-2018</strain>
    </source>
</reference>
<dbReference type="Proteomes" id="UP000821853">
    <property type="component" value="Chromosome 10"/>
</dbReference>
<dbReference type="PANTHER" id="PTHR24419:SF18">
    <property type="entry name" value="SERINE_THREONINE-PROTEIN KINASE HASPIN"/>
    <property type="match status" value="1"/>
</dbReference>
<dbReference type="AlphaFoldDB" id="A0A9J6FPF4"/>
<protein>
    <submittedName>
        <fullName evidence="1">Uncharacterized protein</fullName>
    </submittedName>
</protein>
<evidence type="ECO:0000313" key="1">
    <source>
        <dbReference type="EMBL" id="KAH9363908.1"/>
    </source>
</evidence>
<name>A0A9J6FPF4_HAELO</name>
<dbReference type="GO" id="GO:0072354">
    <property type="term" value="F:histone H3T3 kinase activity"/>
    <property type="evidence" value="ECO:0007669"/>
    <property type="project" value="TreeGrafter"/>
</dbReference>
<proteinExistence type="predicted"/>
<dbReference type="Pfam" id="PF12330">
    <property type="entry name" value="Haspin_kinase"/>
    <property type="match status" value="1"/>
</dbReference>
<dbReference type="Gene3D" id="1.10.510.10">
    <property type="entry name" value="Transferase(Phosphotransferase) domain 1"/>
    <property type="match status" value="1"/>
</dbReference>